<dbReference type="SUPFAM" id="SSF81301">
    <property type="entry name" value="Nucleotidyltransferase"/>
    <property type="match status" value="1"/>
</dbReference>
<dbReference type="RefSeq" id="WP_243409758.1">
    <property type="nucleotide sequence ID" value="NZ_QEKI01000026.1"/>
</dbReference>
<dbReference type="AlphaFoldDB" id="A0A2U1AJC3"/>
<dbReference type="CDD" id="cd05399">
    <property type="entry name" value="NT_Rel-Spo_like"/>
    <property type="match status" value="1"/>
</dbReference>
<gene>
    <name evidence="2" type="ORF">C8E01_1265</name>
</gene>
<feature type="domain" description="RelA/SpoT" evidence="1">
    <location>
        <begin position="73"/>
        <end position="214"/>
    </location>
</feature>
<dbReference type="Pfam" id="PF04607">
    <property type="entry name" value="RelA_SpoT"/>
    <property type="match status" value="1"/>
</dbReference>
<name>A0A2U1AJC3_9BACT</name>
<dbReference type="PANTHER" id="PTHR41773:SF1">
    <property type="entry name" value="RELA_SPOT DOMAIN-CONTAINING PROTEIN"/>
    <property type="match status" value="1"/>
</dbReference>
<keyword evidence="3" id="KW-1185">Reference proteome</keyword>
<dbReference type="GO" id="GO:0015969">
    <property type="term" value="P:guanosine tetraphosphate metabolic process"/>
    <property type="evidence" value="ECO:0007669"/>
    <property type="project" value="InterPro"/>
</dbReference>
<dbReference type="EMBL" id="QEKI01000026">
    <property type="protein sequence ID" value="PVY36529.1"/>
    <property type="molecule type" value="Genomic_DNA"/>
</dbReference>
<proteinExistence type="predicted"/>
<dbReference type="PANTHER" id="PTHR41773">
    <property type="entry name" value="GTP PYROPHOSPHATASE-RELATED"/>
    <property type="match status" value="1"/>
</dbReference>
<evidence type="ECO:0000259" key="1">
    <source>
        <dbReference type="SMART" id="SM00954"/>
    </source>
</evidence>
<dbReference type="Proteomes" id="UP000245466">
    <property type="component" value="Unassembled WGS sequence"/>
</dbReference>
<accession>A0A2U1AJC3</accession>
<protein>
    <submittedName>
        <fullName evidence="2">PpGpp synthetase/RelA/SpoT-type nucleotidyltransferase</fullName>
    </submittedName>
</protein>
<dbReference type="Gene3D" id="3.30.460.10">
    <property type="entry name" value="Beta Polymerase, domain 2"/>
    <property type="match status" value="1"/>
</dbReference>
<evidence type="ECO:0000313" key="2">
    <source>
        <dbReference type="EMBL" id="PVY36529.1"/>
    </source>
</evidence>
<dbReference type="InterPro" id="IPR043519">
    <property type="entry name" value="NT_sf"/>
</dbReference>
<comment type="caution">
    <text evidence="2">The sequence shown here is derived from an EMBL/GenBank/DDBJ whole genome shotgun (WGS) entry which is preliminary data.</text>
</comment>
<dbReference type="SMART" id="SM00954">
    <property type="entry name" value="RelA_SpoT"/>
    <property type="match status" value="1"/>
</dbReference>
<dbReference type="GO" id="GO:0016740">
    <property type="term" value="F:transferase activity"/>
    <property type="evidence" value="ECO:0007669"/>
    <property type="project" value="UniProtKB-KW"/>
</dbReference>
<sequence>MITSHKQPNESQSAAILTSLGIAEAEWRAQGIAPQTLVAIYHDFLERKEELLELAAQTAQSLQYLPEVHAVRYRVKNPLHLLRKVIRKKAEYPDRYIDEHNYIDWINDLAGVRVLYLYKSAWHTLGRHIQVNWDLKRPPIAYLSPNTDENTVQAFSETGVDIRWHEHGYRAVHYVVRTQTSRQRYFVEIQLRTLFEEGWSEIDHAVRYPNHSCNAFVRDLLHLLNHFTGQSDQMASFIKIVLEKLQAHIPISKQEHTQLQAQINQFAIPATEKKRLHHHLEALQRKNR</sequence>
<keyword evidence="2" id="KW-0808">Transferase</keyword>
<organism evidence="2 3">
    <name type="scientific">Pontibacter virosus</name>
    <dbReference type="NCBI Taxonomy" id="1765052"/>
    <lineage>
        <taxon>Bacteria</taxon>
        <taxon>Pseudomonadati</taxon>
        <taxon>Bacteroidota</taxon>
        <taxon>Cytophagia</taxon>
        <taxon>Cytophagales</taxon>
        <taxon>Hymenobacteraceae</taxon>
        <taxon>Pontibacter</taxon>
    </lineage>
</organism>
<dbReference type="InterPro" id="IPR007685">
    <property type="entry name" value="RelA_SpoT"/>
</dbReference>
<evidence type="ECO:0000313" key="3">
    <source>
        <dbReference type="Proteomes" id="UP000245466"/>
    </source>
</evidence>
<reference evidence="2 3" key="1">
    <citation type="submission" date="2018-04" db="EMBL/GenBank/DDBJ databases">
        <title>Genomic Encyclopedia of Type Strains, Phase IV (KMG-IV): sequencing the most valuable type-strain genomes for metagenomic binning, comparative biology and taxonomic classification.</title>
        <authorList>
            <person name="Goeker M."/>
        </authorList>
    </citation>
    <scope>NUCLEOTIDE SEQUENCE [LARGE SCALE GENOMIC DNA]</scope>
    <source>
        <strain evidence="2 3">DSM 100231</strain>
    </source>
</reference>